<evidence type="ECO:0000313" key="2">
    <source>
        <dbReference type="Proteomes" id="UP000028012"/>
    </source>
</evidence>
<protein>
    <submittedName>
        <fullName evidence="1">Uncharacterized protein</fullName>
    </submittedName>
</protein>
<name>A0A098PUV0_9XANT</name>
<evidence type="ECO:0000313" key="1">
    <source>
        <dbReference type="EMBL" id="KGE50388.1"/>
    </source>
</evidence>
<dbReference type="RefSeq" id="WP_042825221.1">
    <property type="nucleotide sequence ID" value="NZ_KN173626.1"/>
</dbReference>
<reference evidence="1 2" key="1">
    <citation type="submission" date="2014-09" db="EMBL/GenBank/DDBJ databases">
        <title>A draft genome sequence for Xanthomonas axonopodis pv. vasculorum NCPPB 900.</title>
        <authorList>
            <person name="Harrison J."/>
            <person name="Studholme D.J."/>
        </authorList>
    </citation>
    <scope>NUCLEOTIDE SEQUENCE [LARGE SCALE GENOMIC DNA]</scope>
    <source>
        <strain evidence="1 2">NCPPB 900</strain>
    </source>
</reference>
<dbReference type="HOGENOM" id="CLU_1049509_0_0_6"/>
<dbReference type="EMBL" id="JPHD02000143">
    <property type="protein sequence ID" value="KGE50388.1"/>
    <property type="molecule type" value="Genomic_DNA"/>
</dbReference>
<organism evidence="1 2">
    <name type="scientific">Xanthomonas axonopodis pv. vasculorum</name>
    <dbReference type="NCBI Taxonomy" id="325777"/>
    <lineage>
        <taxon>Bacteria</taxon>
        <taxon>Pseudomonadati</taxon>
        <taxon>Pseudomonadota</taxon>
        <taxon>Gammaproteobacteria</taxon>
        <taxon>Lysobacterales</taxon>
        <taxon>Lysobacteraceae</taxon>
        <taxon>Xanthomonas</taxon>
    </lineage>
</organism>
<sequence length="265" mass="28399">MDNNLQPLYVSEAERQVMAAALSDFARTGQVTRDRAVDAGNHQLAVSLTTQLDAAAAALVRLQSAAPKAEAVDLGDRLKLHGTAAGLLGGSLAESPLWARSRHSQLPASEGTQWETDRRGVAELVVGHLKEMMADLPAPAGHQWKLYERHELTWYMGGPGNSVSSFLEPLNMHGKRADQSHGEVRVFLDEPRATIFLGTGPMVEGQHRSVFADGAAHTSGKSYAETLLVAKTLIASSMAINQHVATLQASAAAEPEDEYEGAFKP</sequence>
<comment type="caution">
    <text evidence="1">The sequence shown here is derived from an EMBL/GenBank/DDBJ whole genome shotgun (WGS) entry which is preliminary data.</text>
</comment>
<dbReference type="Proteomes" id="UP000028012">
    <property type="component" value="Unassembled WGS sequence"/>
</dbReference>
<gene>
    <name evidence="1" type="ORF">GW15_0221775</name>
</gene>
<proteinExistence type="predicted"/>
<accession>A0A098PUV0</accession>
<dbReference type="AlphaFoldDB" id="A0A098PUV0"/>
<dbReference type="STRING" id="325777.GW15_0221775"/>